<evidence type="ECO:0000256" key="8">
    <source>
        <dbReference type="ARBA" id="ARBA00023289"/>
    </source>
</evidence>
<keyword evidence="7" id="KW-0449">Lipoprotein</keyword>
<reference evidence="11" key="2">
    <citation type="journal article" date="2014" name="BMC Genomics">
        <title>A genomic perspective to assessing quality of mass-reared SIT flies used in Mediterranean fruit fly (Ceratitis capitata) eradication in California.</title>
        <authorList>
            <person name="Calla B."/>
            <person name="Hall B."/>
            <person name="Hou S."/>
            <person name="Geib S.M."/>
        </authorList>
    </citation>
    <scope>NUCLEOTIDE SEQUENCE</scope>
</reference>
<evidence type="ECO:0000256" key="9">
    <source>
        <dbReference type="ARBA" id="ARBA00051722"/>
    </source>
</evidence>
<reference evidence="11" key="1">
    <citation type="submission" date="2013-07" db="EMBL/GenBank/DDBJ databases">
        <authorList>
            <person name="Geib S."/>
        </authorList>
    </citation>
    <scope>NUCLEOTIDE SEQUENCE</scope>
</reference>
<evidence type="ECO:0000256" key="2">
    <source>
        <dbReference type="ARBA" id="ARBA00013064"/>
    </source>
</evidence>
<keyword evidence="3" id="KW-0488">Methylation</keyword>
<sequence>MVTVRPSTQTEIIEFAGMRFLITDTPNEVTIMRYVQNLQRCNVSLLVGICEVHYDTEPFKAADINVKSLNFAEGTDPDERLKKQWFRILHENMTENPDTCVAVHCNSGLGRAAVLVAIALIELGMSYDVAVAVIRSKRRGAINNAQYEYLRQYQPELNLVQRKTGSSSSCALQ</sequence>
<proteinExistence type="evidence at transcript level"/>
<dbReference type="InterPro" id="IPR029021">
    <property type="entry name" value="Prot-tyrosine_phosphatase-like"/>
</dbReference>
<dbReference type="Pfam" id="PF22784">
    <property type="entry name" value="PTP-SAK"/>
    <property type="match status" value="1"/>
</dbReference>
<comment type="catalytic activity">
    <reaction evidence="9">
        <text>O-phospho-L-tyrosyl-[protein] + H2O = L-tyrosyl-[protein] + phosphate</text>
        <dbReference type="Rhea" id="RHEA:10684"/>
        <dbReference type="Rhea" id="RHEA-COMP:10136"/>
        <dbReference type="Rhea" id="RHEA-COMP:20101"/>
        <dbReference type="ChEBI" id="CHEBI:15377"/>
        <dbReference type="ChEBI" id="CHEBI:43474"/>
        <dbReference type="ChEBI" id="CHEBI:46858"/>
        <dbReference type="ChEBI" id="CHEBI:61978"/>
        <dbReference type="EC" id="3.1.3.48"/>
    </reaction>
</comment>
<evidence type="ECO:0000256" key="5">
    <source>
        <dbReference type="ARBA" id="ARBA00022912"/>
    </source>
</evidence>
<name>W8B5V4_CERCA</name>
<feature type="domain" description="Tyrosine specific protein phosphatases" evidence="10">
    <location>
        <begin position="83"/>
        <end position="149"/>
    </location>
</feature>
<evidence type="ECO:0000256" key="4">
    <source>
        <dbReference type="ARBA" id="ARBA00022801"/>
    </source>
</evidence>
<dbReference type="InterPro" id="IPR057023">
    <property type="entry name" value="PTP-SAK"/>
</dbReference>
<dbReference type="InterPro" id="IPR000387">
    <property type="entry name" value="Tyr_Pase_dom"/>
</dbReference>
<evidence type="ECO:0000259" key="10">
    <source>
        <dbReference type="PROSITE" id="PS50056"/>
    </source>
</evidence>
<dbReference type="GO" id="GO:0005737">
    <property type="term" value="C:cytoplasm"/>
    <property type="evidence" value="ECO:0007669"/>
    <property type="project" value="UniProtKB-ARBA"/>
</dbReference>
<organism evidence="11">
    <name type="scientific">Ceratitis capitata</name>
    <name type="common">Mediterranean fruit fly</name>
    <name type="synonym">Tephritis capitata</name>
    <dbReference type="NCBI Taxonomy" id="7213"/>
    <lineage>
        <taxon>Eukaryota</taxon>
        <taxon>Metazoa</taxon>
        <taxon>Ecdysozoa</taxon>
        <taxon>Arthropoda</taxon>
        <taxon>Hexapoda</taxon>
        <taxon>Insecta</taxon>
        <taxon>Pterygota</taxon>
        <taxon>Neoptera</taxon>
        <taxon>Endopterygota</taxon>
        <taxon>Diptera</taxon>
        <taxon>Brachycera</taxon>
        <taxon>Muscomorpha</taxon>
        <taxon>Tephritoidea</taxon>
        <taxon>Tephritidae</taxon>
        <taxon>Ceratitis</taxon>
        <taxon>Ceratitis</taxon>
    </lineage>
</organism>
<gene>
    <name evidence="11" type="primary">TP4A2</name>
</gene>
<evidence type="ECO:0000256" key="3">
    <source>
        <dbReference type="ARBA" id="ARBA00022481"/>
    </source>
</evidence>
<dbReference type="PROSITE" id="PS50056">
    <property type="entry name" value="TYR_PHOSPHATASE_2"/>
    <property type="match status" value="1"/>
</dbReference>
<comment type="similarity">
    <text evidence="1">Belongs to the protein-tyrosine phosphatase family.</text>
</comment>
<dbReference type="GO" id="GO:0004725">
    <property type="term" value="F:protein tyrosine phosphatase activity"/>
    <property type="evidence" value="ECO:0007669"/>
    <property type="project" value="UniProtKB-EC"/>
</dbReference>
<keyword evidence="5" id="KW-0904">Protein phosphatase</keyword>
<dbReference type="AlphaFoldDB" id="W8B5V4"/>
<evidence type="ECO:0000256" key="7">
    <source>
        <dbReference type="ARBA" id="ARBA00023288"/>
    </source>
</evidence>
<protein>
    <recommendedName>
        <fullName evidence="2">protein-tyrosine-phosphatase</fullName>
        <ecNumber evidence="2">3.1.3.48</ecNumber>
    </recommendedName>
</protein>
<keyword evidence="4" id="KW-0378">Hydrolase</keyword>
<evidence type="ECO:0000256" key="6">
    <source>
        <dbReference type="ARBA" id="ARBA00023157"/>
    </source>
</evidence>
<accession>W8B5V4</accession>
<evidence type="ECO:0000256" key="1">
    <source>
        <dbReference type="ARBA" id="ARBA00009580"/>
    </source>
</evidence>
<dbReference type="SUPFAM" id="SSF52799">
    <property type="entry name" value="(Phosphotyrosine protein) phosphatases II"/>
    <property type="match status" value="1"/>
</dbReference>
<dbReference type="PANTHER" id="PTHR23339">
    <property type="entry name" value="TYROSINE SPECIFIC PROTEIN PHOSPHATASE AND DUAL SPECIFICITY PROTEIN PHOSPHATASE"/>
    <property type="match status" value="1"/>
</dbReference>
<dbReference type="InterPro" id="IPR050561">
    <property type="entry name" value="PTP"/>
</dbReference>
<dbReference type="Gene3D" id="3.90.190.10">
    <property type="entry name" value="Protein tyrosine phosphatase superfamily"/>
    <property type="match status" value="1"/>
</dbReference>
<keyword evidence="8" id="KW-0636">Prenylation</keyword>
<dbReference type="OrthoDB" id="5632at2759"/>
<keyword evidence="6" id="KW-1015">Disulfide bond</keyword>
<dbReference type="FunFam" id="3.90.190.10:FF:000086">
    <property type="entry name" value="Protein tyrosine phosphatase-like protein"/>
    <property type="match status" value="1"/>
</dbReference>
<dbReference type="EMBL" id="GAMC01017859">
    <property type="protein sequence ID" value="JAB88696.1"/>
    <property type="molecule type" value="mRNA"/>
</dbReference>
<dbReference type="EC" id="3.1.3.48" evidence="2"/>
<evidence type="ECO:0000313" key="11">
    <source>
        <dbReference type="EMBL" id="JAB88696.1"/>
    </source>
</evidence>